<comment type="caution">
    <text evidence="1">The sequence shown here is derived from an EMBL/GenBank/DDBJ whole genome shotgun (WGS) entry which is preliminary data.</text>
</comment>
<reference evidence="2" key="1">
    <citation type="journal article" date="2023" name="Mol. Phylogenet. Evol.">
        <title>Genome-scale phylogeny and comparative genomics of the fungal order Sordariales.</title>
        <authorList>
            <person name="Hensen N."/>
            <person name="Bonometti L."/>
            <person name="Westerberg I."/>
            <person name="Brannstrom I.O."/>
            <person name="Guillou S."/>
            <person name="Cros-Aarteil S."/>
            <person name="Calhoun S."/>
            <person name="Haridas S."/>
            <person name="Kuo A."/>
            <person name="Mondo S."/>
            <person name="Pangilinan J."/>
            <person name="Riley R."/>
            <person name="LaButti K."/>
            <person name="Andreopoulos B."/>
            <person name="Lipzen A."/>
            <person name="Chen C."/>
            <person name="Yan M."/>
            <person name="Daum C."/>
            <person name="Ng V."/>
            <person name="Clum A."/>
            <person name="Steindorff A."/>
            <person name="Ohm R.A."/>
            <person name="Martin F."/>
            <person name="Silar P."/>
            <person name="Natvig D.O."/>
            <person name="Lalanne C."/>
            <person name="Gautier V."/>
            <person name="Ament-Velasquez S.L."/>
            <person name="Kruys A."/>
            <person name="Hutchinson M.I."/>
            <person name="Powell A.J."/>
            <person name="Barry K."/>
            <person name="Miller A.N."/>
            <person name="Grigoriev I.V."/>
            <person name="Debuchy R."/>
            <person name="Gladieux P."/>
            <person name="Hiltunen Thoren M."/>
            <person name="Johannesson H."/>
        </authorList>
    </citation>
    <scope>NUCLEOTIDE SEQUENCE [LARGE SCALE GENOMIC DNA]</scope>
    <source>
        <strain evidence="2">CBS 340.73</strain>
    </source>
</reference>
<dbReference type="AlphaFoldDB" id="A0AAN6NCC5"/>
<evidence type="ECO:0000313" key="2">
    <source>
        <dbReference type="Proteomes" id="UP001303473"/>
    </source>
</evidence>
<evidence type="ECO:0000313" key="1">
    <source>
        <dbReference type="EMBL" id="KAK3942840.1"/>
    </source>
</evidence>
<protein>
    <submittedName>
        <fullName evidence="1">Uncharacterized protein</fullName>
    </submittedName>
</protein>
<dbReference type="Proteomes" id="UP001303473">
    <property type="component" value="Unassembled WGS sequence"/>
</dbReference>
<dbReference type="InterPro" id="IPR009003">
    <property type="entry name" value="Peptidase_S1_PA"/>
</dbReference>
<accession>A0AAN6NCC5</accession>
<sequence>MERTSPTDFERAYYYDGLQRVLLARTSTYQYPKYTHPLQDHASYAMYPREKKVFTTIGDHPILSIWSDKLVASIQDALDGLEWHAFYPIRIGVRGSGYGLPYRELVLMVDITPATADWGFAISKALACRSLLRDAGIPDIEVEIREIRRGHHGASLRDFEKVIEPAYWNASDGPGTRSMHYSYHSELYNTLVDFLPCLGHTIATEATAGTMGLYLKLAGRPSEVYGLTCRHVVMDRRESREGMSGTWWLPDEEEYKADSDTKKHAVQRGTERQLNDLSCLVARYKWTDRMQDDLDRGRGIIKYLEKIPPFVDEDSEKYIDTRNTGHVAFMPPLEVSQRGFIRDWALIRLDLTKFPDPVVNVVPVRRSSHMRRISCENCEDTCFATIQGPESREFVPPRESIEVAKYGSATQLQFGMTNEIEAIFRLPMSGRPKMLAREWIVIHESEKNFSQKGDSGAAVFNMDRQVVGMLTGGAVNDEDSKAANRATTEDGPKGFPRYKDGVDLSFVTPIQYVLEDIELVTGCRPEVV</sequence>
<proteinExistence type="predicted"/>
<dbReference type="EMBL" id="MU853770">
    <property type="protein sequence ID" value="KAK3942840.1"/>
    <property type="molecule type" value="Genomic_DNA"/>
</dbReference>
<dbReference type="SUPFAM" id="SSF50494">
    <property type="entry name" value="Trypsin-like serine proteases"/>
    <property type="match status" value="1"/>
</dbReference>
<name>A0AAN6NCC5_9PEZI</name>
<keyword evidence="2" id="KW-1185">Reference proteome</keyword>
<organism evidence="1 2">
    <name type="scientific">Diplogelasinospora grovesii</name>
    <dbReference type="NCBI Taxonomy" id="303347"/>
    <lineage>
        <taxon>Eukaryota</taxon>
        <taxon>Fungi</taxon>
        <taxon>Dikarya</taxon>
        <taxon>Ascomycota</taxon>
        <taxon>Pezizomycotina</taxon>
        <taxon>Sordariomycetes</taxon>
        <taxon>Sordariomycetidae</taxon>
        <taxon>Sordariales</taxon>
        <taxon>Diplogelasinosporaceae</taxon>
        <taxon>Diplogelasinospora</taxon>
    </lineage>
</organism>
<gene>
    <name evidence="1" type="ORF">QBC46DRAFT_308371</name>
</gene>